<evidence type="ECO:0000313" key="1">
    <source>
        <dbReference type="EMBL" id="CAI9266088.1"/>
    </source>
</evidence>
<dbReference type="PANTHER" id="PTHR45023:SF4">
    <property type="entry name" value="GLYCINE-RICH PROTEIN-RELATED"/>
    <property type="match status" value="1"/>
</dbReference>
<keyword evidence="2" id="KW-1185">Reference proteome</keyword>
<protein>
    <recommendedName>
        <fullName evidence="3">Myb-like domain-containing protein</fullName>
    </recommendedName>
</protein>
<organism evidence="1 2">
    <name type="scientific">Lactuca saligna</name>
    <name type="common">Willowleaf lettuce</name>
    <dbReference type="NCBI Taxonomy" id="75948"/>
    <lineage>
        <taxon>Eukaryota</taxon>
        <taxon>Viridiplantae</taxon>
        <taxon>Streptophyta</taxon>
        <taxon>Embryophyta</taxon>
        <taxon>Tracheophyta</taxon>
        <taxon>Spermatophyta</taxon>
        <taxon>Magnoliopsida</taxon>
        <taxon>eudicotyledons</taxon>
        <taxon>Gunneridae</taxon>
        <taxon>Pentapetalae</taxon>
        <taxon>asterids</taxon>
        <taxon>campanulids</taxon>
        <taxon>Asterales</taxon>
        <taxon>Asteraceae</taxon>
        <taxon>Cichorioideae</taxon>
        <taxon>Cichorieae</taxon>
        <taxon>Lactucinae</taxon>
        <taxon>Lactuca</taxon>
    </lineage>
</organism>
<evidence type="ECO:0000313" key="2">
    <source>
        <dbReference type="Proteomes" id="UP001177003"/>
    </source>
</evidence>
<dbReference type="Proteomes" id="UP001177003">
    <property type="component" value="Chromosome 0"/>
</dbReference>
<dbReference type="EMBL" id="OX465086">
    <property type="protein sequence ID" value="CAI9266088.1"/>
    <property type="molecule type" value="Genomic_DNA"/>
</dbReference>
<name>A0AA35YBZ1_LACSI</name>
<evidence type="ECO:0008006" key="3">
    <source>
        <dbReference type="Google" id="ProtNLM"/>
    </source>
</evidence>
<gene>
    <name evidence="1" type="ORF">LSALG_LOCUS6662</name>
</gene>
<sequence length="121" mass="14337">MRAPCKGWANDEERALAQYVSEDPIHDNDQDSTIFKEKVWLNFCQRMKNKYRDPDSLYSKWRTAKQVAMEFNGIYLNVIRNPQSDATEVDFMAKVRHIYKAKVRRAFVNESFWGVVKGNRK</sequence>
<reference evidence="1" key="1">
    <citation type="submission" date="2023-04" db="EMBL/GenBank/DDBJ databases">
        <authorList>
            <person name="Vijverberg K."/>
            <person name="Xiong W."/>
            <person name="Schranz E."/>
        </authorList>
    </citation>
    <scope>NUCLEOTIDE SEQUENCE</scope>
</reference>
<dbReference type="PANTHER" id="PTHR45023">
    <property type="match status" value="1"/>
</dbReference>
<proteinExistence type="predicted"/>
<dbReference type="AlphaFoldDB" id="A0AA35YBZ1"/>
<accession>A0AA35YBZ1</accession>